<sequence length="29" mass="2843">MGNTSIVSKGFGAADCQAGCGAHLLYLGT</sequence>
<protein>
    <submittedName>
        <fullName evidence="1">Uncharacterized protein</fullName>
    </submittedName>
</protein>
<accession>A0A383AHA5</accession>
<gene>
    <name evidence="1" type="ORF">METZ01_LOCUS459419</name>
</gene>
<name>A0A383AHA5_9ZZZZ</name>
<reference evidence="1" key="1">
    <citation type="submission" date="2018-05" db="EMBL/GenBank/DDBJ databases">
        <authorList>
            <person name="Lanie J.A."/>
            <person name="Ng W.-L."/>
            <person name="Kazmierczak K.M."/>
            <person name="Andrzejewski T.M."/>
            <person name="Davidsen T.M."/>
            <person name="Wayne K.J."/>
            <person name="Tettelin H."/>
            <person name="Glass J.I."/>
            <person name="Rusch D."/>
            <person name="Podicherti R."/>
            <person name="Tsui H.-C.T."/>
            <person name="Winkler M.E."/>
        </authorList>
    </citation>
    <scope>NUCLEOTIDE SEQUENCE</scope>
</reference>
<dbReference type="AlphaFoldDB" id="A0A383AHA5"/>
<dbReference type="EMBL" id="UINC01191765">
    <property type="protein sequence ID" value="SVE06565.1"/>
    <property type="molecule type" value="Genomic_DNA"/>
</dbReference>
<proteinExistence type="predicted"/>
<evidence type="ECO:0000313" key="1">
    <source>
        <dbReference type="EMBL" id="SVE06565.1"/>
    </source>
</evidence>
<organism evidence="1">
    <name type="scientific">marine metagenome</name>
    <dbReference type="NCBI Taxonomy" id="408172"/>
    <lineage>
        <taxon>unclassified sequences</taxon>
        <taxon>metagenomes</taxon>
        <taxon>ecological metagenomes</taxon>
    </lineage>
</organism>